<evidence type="ECO:0000256" key="2">
    <source>
        <dbReference type="ARBA" id="ARBA00022618"/>
    </source>
</evidence>
<keyword evidence="3 4" id="KW-0131">Cell cycle</keyword>
<dbReference type="PANTHER" id="PTHR23415">
    <property type="entry name" value="CYCLIN-DEPENDENT KINASES REGULATORY SUBUNIT/60S RIBOSOME SUBUNIT BIOGENESIS PROTEIN NIP7"/>
    <property type="match status" value="1"/>
</dbReference>
<dbReference type="SMART" id="SM01084">
    <property type="entry name" value="CKS"/>
    <property type="match status" value="1"/>
</dbReference>
<dbReference type="PRINTS" id="PR00296">
    <property type="entry name" value="CYCLINKINASE"/>
</dbReference>
<gene>
    <name evidence="5" type="ORF">H4R18_003991</name>
</gene>
<keyword evidence="2 4" id="KW-0132">Cell division</keyword>
<dbReference type="Gene3D" id="3.30.170.10">
    <property type="entry name" value="Cyclin-dependent kinase, regulatory subunit"/>
    <property type="match status" value="1"/>
</dbReference>
<dbReference type="Proteomes" id="UP001140217">
    <property type="component" value="Unassembled WGS sequence"/>
</dbReference>
<evidence type="ECO:0000256" key="1">
    <source>
        <dbReference type="ARBA" id="ARBA00007782"/>
    </source>
</evidence>
<evidence type="ECO:0000313" key="6">
    <source>
        <dbReference type="Proteomes" id="UP001140217"/>
    </source>
</evidence>
<protein>
    <recommendedName>
        <fullName evidence="4">Cyclin-dependent kinases regulatory subunit</fullName>
    </recommendedName>
</protein>
<dbReference type="OrthoDB" id="440676at2759"/>
<dbReference type="EMBL" id="JANBUL010000175">
    <property type="protein sequence ID" value="KAJ2779472.1"/>
    <property type="molecule type" value="Genomic_DNA"/>
</dbReference>
<dbReference type="Pfam" id="PF01111">
    <property type="entry name" value="CKS"/>
    <property type="match status" value="1"/>
</dbReference>
<comment type="similarity">
    <text evidence="1 4">Belongs to the CKS family.</text>
</comment>
<reference evidence="5" key="1">
    <citation type="submission" date="2022-07" db="EMBL/GenBank/DDBJ databases">
        <title>Phylogenomic reconstructions and comparative analyses of Kickxellomycotina fungi.</title>
        <authorList>
            <person name="Reynolds N.K."/>
            <person name="Stajich J.E."/>
            <person name="Barry K."/>
            <person name="Grigoriev I.V."/>
            <person name="Crous P."/>
            <person name="Smith M.E."/>
        </authorList>
    </citation>
    <scope>NUCLEOTIDE SEQUENCE</scope>
    <source>
        <strain evidence="5">NBRC 105414</strain>
    </source>
</reference>
<dbReference type="GO" id="GO:0051301">
    <property type="term" value="P:cell division"/>
    <property type="evidence" value="ECO:0007669"/>
    <property type="project" value="UniProtKB-UniRule"/>
</dbReference>
<comment type="function">
    <text evidence="4">Binds to the catalytic subunit of the cyclin dependent kinases and is essential for their biological function.</text>
</comment>
<proteinExistence type="inferred from homology"/>
<dbReference type="GO" id="GO:0016538">
    <property type="term" value="F:cyclin-dependent protein serine/threonine kinase regulator activity"/>
    <property type="evidence" value="ECO:0007669"/>
    <property type="project" value="InterPro"/>
</dbReference>
<comment type="caution">
    <text evidence="5">The sequence shown here is derived from an EMBL/GenBank/DDBJ whole genome shotgun (WGS) entry which is preliminary data.</text>
</comment>
<dbReference type="InterPro" id="IPR000789">
    <property type="entry name" value="Cyclin-dep_kinase_reg-sub"/>
</dbReference>
<dbReference type="PROSITE" id="PS00945">
    <property type="entry name" value="CKS_2"/>
    <property type="match status" value="1"/>
</dbReference>
<accession>A0A9W8LFH8</accession>
<organism evidence="5 6">
    <name type="scientific">Coemansia javaensis</name>
    <dbReference type="NCBI Taxonomy" id="2761396"/>
    <lineage>
        <taxon>Eukaryota</taxon>
        <taxon>Fungi</taxon>
        <taxon>Fungi incertae sedis</taxon>
        <taxon>Zoopagomycota</taxon>
        <taxon>Kickxellomycotina</taxon>
        <taxon>Kickxellomycetes</taxon>
        <taxon>Kickxellales</taxon>
        <taxon>Kickxellaceae</taxon>
        <taxon>Coemansia</taxon>
    </lineage>
</organism>
<evidence type="ECO:0000313" key="5">
    <source>
        <dbReference type="EMBL" id="KAJ2779472.1"/>
    </source>
</evidence>
<evidence type="ECO:0000256" key="3">
    <source>
        <dbReference type="ARBA" id="ARBA00023306"/>
    </source>
</evidence>
<name>A0A9W8LFH8_9FUNG</name>
<keyword evidence="6" id="KW-1185">Reference proteome</keyword>
<evidence type="ECO:0000256" key="4">
    <source>
        <dbReference type="RuleBase" id="RU311113"/>
    </source>
</evidence>
<sequence>MLPAFKVEKLADPAAPKLTYEQQRAADIAKYAQDISYSERYSDDECEYRHVSLPEGLRKYLPNPLRLLSEDECWGLGVRQSPGWVHYMIHKPEPHVLLFKRPKGLPPAITSSVPQPALFARNL</sequence>
<dbReference type="SUPFAM" id="SSF55637">
    <property type="entry name" value="Cell cycle regulatory proteins"/>
    <property type="match status" value="1"/>
</dbReference>
<dbReference type="AlphaFoldDB" id="A0A9W8LFH8"/>
<dbReference type="InterPro" id="IPR036858">
    <property type="entry name" value="Cyclin-dep_kinase_reg-sub_sf"/>
</dbReference>